<comment type="caution">
    <text evidence="1">The sequence shown here is derived from an EMBL/GenBank/DDBJ whole genome shotgun (WGS) entry which is preliminary data.</text>
</comment>
<gene>
    <name evidence="1" type="ORF">TMES_17280</name>
</gene>
<protein>
    <submittedName>
        <fullName evidence="1">Uncharacterized protein</fullName>
    </submittedName>
</protein>
<evidence type="ECO:0000313" key="1">
    <source>
        <dbReference type="EMBL" id="OSQ36544.1"/>
    </source>
</evidence>
<keyword evidence="2" id="KW-1185">Reference proteome</keyword>
<organism evidence="1 2">
    <name type="scientific">Thalassospira mesophila</name>
    <dbReference type="NCBI Taxonomy" id="1293891"/>
    <lineage>
        <taxon>Bacteria</taxon>
        <taxon>Pseudomonadati</taxon>
        <taxon>Pseudomonadota</taxon>
        <taxon>Alphaproteobacteria</taxon>
        <taxon>Rhodospirillales</taxon>
        <taxon>Thalassospiraceae</taxon>
        <taxon>Thalassospira</taxon>
    </lineage>
</organism>
<dbReference type="Proteomes" id="UP000193391">
    <property type="component" value="Unassembled WGS sequence"/>
</dbReference>
<name>A0A1Y2KX85_9PROT</name>
<reference evidence="1 2" key="1">
    <citation type="submission" date="2014-03" db="EMBL/GenBank/DDBJ databases">
        <title>The draft genome sequence of Thalassospira mesophila JCM 18969.</title>
        <authorList>
            <person name="Lai Q."/>
            <person name="Shao Z."/>
        </authorList>
    </citation>
    <scope>NUCLEOTIDE SEQUENCE [LARGE SCALE GENOMIC DNA]</scope>
    <source>
        <strain evidence="1 2">JCM 18969</strain>
    </source>
</reference>
<dbReference type="AlphaFoldDB" id="A0A1Y2KX85"/>
<accession>A0A1Y2KX85</accession>
<evidence type="ECO:0000313" key="2">
    <source>
        <dbReference type="Proteomes" id="UP000193391"/>
    </source>
</evidence>
<dbReference type="EMBL" id="JFKA01000010">
    <property type="protein sequence ID" value="OSQ36544.1"/>
    <property type="molecule type" value="Genomic_DNA"/>
</dbReference>
<sequence length="122" mass="13145">MSISPLIPNLAAMAGFGKPNSRNFAHMARMHGLNGTKCAKPRRGTQGYVRKIRQRSGYVAATMPNFRSDMGATNRVAESRQCSMDCRGLGHWATTLQPKPPQGPHTMAGLEVTGSSQVKFGG</sequence>
<proteinExistence type="predicted"/>